<dbReference type="OrthoDB" id="6003696at2"/>
<dbReference type="GO" id="GO:0005737">
    <property type="term" value="C:cytoplasm"/>
    <property type="evidence" value="ECO:0007669"/>
    <property type="project" value="TreeGrafter"/>
</dbReference>
<dbReference type="CDD" id="cd03140">
    <property type="entry name" value="GATase1_PfpI_3"/>
    <property type="match status" value="1"/>
</dbReference>
<dbReference type="GO" id="GO:0008233">
    <property type="term" value="F:peptidase activity"/>
    <property type="evidence" value="ECO:0007669"/>
    <property type="project" value="UniProtKB-KW"/>
</dbReference>
<dbReference type="PANTHER" id="PTHR48094:SF19">
    <property type="entry name" value="DJ-1_PFPI DOMAIN-CONTAINING PROTEIN"/>
    <property type="match status" value="1"/>
</dbReference>
<dbReference type="GO" id="GO:0006508">
    <property type="term" value="P:proteolysis"/>
    <property type="evidence" value="ECO:0007669"/>
    <property type="project" value="UniProtKB-KW"/>
</dbReference>
<keyword evidence="2" id="KW-0645">Protease</keyword>
<dbReference type="AlphaFoldDB" id="A0A1G4SA04"/>
<keyword evidence="3" id="KW-1185">Reference proteome</keyword>
<name>A0A1G4SA04_9BACL</name>
<dbReference type="InterPro" id="IPR029062">
    <property type="entry name" value="Class_I_gatase-like"/>
</dbReference>
<dbReference type="EMBL" id="FMTT01000025">
    <property type="protein sequence ID" value="SCW65787.1"/>
    <property type="molecule type" value="Genomic_DNA"/>
</dbReference>
<dbReference type="RefSeq" id="WP_090673685.1">
    <property type="nucleotide sequence ID" value="NZ_FMTT01000025.1"/>
</dbReference>
<protein>
    <submittedName>
        <fullName evidence="2">Putative intracellular protease/amidase</fullName>
    </submittedName>
</protein>
<accession>A0A1G4SA04</accession>
<feature type="domain" description="DJ-1/PfpI" evidence="1">
    <location>
        <begin position="3"/>
        <end position="168"/>
    </location>
</feature>
<dbReference type="InterPro" id="IPR050325">
    <property type="entry name" value="Prot/Nucl_acid_deglycase"/>
</dbReference>
<organism evidence="2 3">
    <name type="scientific">Paenibacillus tianmuensis</name>
    <dbReference type="NCBI Taxonomy" id="624147"/>
    <lineage>
        <taxon>Bacteria</taxon>
        <taxon>Bacillati</taxon>
        <taxon>Bacillota</taxon>
        <taxon>Bacilli</taxon>
        <taxon>Bacillales</taxon>
        <taxon>Paenibacillaceae</taxon>
        <taxon>Paenibacillus</taxon>
    </lineage>
</organism>
<dbReference type="SUPFAM" id="SSF52317">
    <property type="entry name" value="Class I glutamine amidotransferase-like"/>
    <property type="match status" value="1"/>
</dbReference>
<dbReference type="Proteomes" id="UP000198601">
    <property type="component" value="Unassembled WGS sequence"/>
</dbReference>
<sequence length="192" mass="21652">MKKEILVFISENYADWESAFVCSELNKPETGFIIKTLAVNKNPIKSMGGFTVVPDYSIAEVPKHFHMLILVGGTSWQKSENDDVKQVVDLCIKEGIPIAAICDACTFLADKGYLDDKEHTGNSLAYLEEYAPSYKGSKHFIEKQVVSKDGLITANGTSAVEFAKEILKYLQVMPENKLEDWYQMFKIGFYKE</sequence>
<evidence type="ECO:0000259" key="1">
    <source>
        <dbReference type="Pfam" id="PF01965"/>
    </source>
</evidence>
<dbReference type="PANTHER" id="PTHR48094">
    <property type="entry name" value="PROTEIN/NUCLEIC ACID DEGLYCASE DJ-1-RELATED"/>
    <property type="match status" value="1"/>
</dbReference>
<reference evidence="3" key="1">
    <citation type="submission" date="2016-10" db="EMBL/GenBank/DDBJ databases">
        <authorList>
            <person name="Varghese N."/>
            <person name="Submissions S."/>
        </authorList>
    </citation>
    <scope>NUCLEOTIDE SEQUENCE [LARGE SCALE GENOMIC DNA]</scope>
    <source>
        <strain evidence="3">CGMCC 1.8946</strain>
    </source>
</reference>
<dbReference type="STRING" id="624147.SAMN04487970_102538"/>
<dbReference type="InterPro" id="IPR002818">
    <property type="entry name" value="DJ-1/PfpI"/>
</dbReference>
<keyword evidence="2" id="KW-0378">Hydrolase</keyword>
<dbReference type="Pfam" id="PF01965">
    <property type="entry name" value="DJ-1_PfpI"/>
    <property type="match status" value="1"/>
</dbReference>
<dbReference type="Gene3D" id="3.40.50.880">
    <property type="match status" value="1"/>
</dbReference>
<gene>
    <name evidence="2" type="ORF">SAMN04487970_102538</name>
</gene>
<proteinExistence type="predicted"/>
<evidence type="ECO:0000313" key="3">
    <source>
        <dbReference type="Proteomes" id="UP000198601"/>
    </source>
</evidence>
<evidence type="ECO:0000313" key="2">
    <source>
        <dbReference type="EMBL" id="SCW65787.1"/>
    </source>
</evidence>